<sequence>MMQLAFDRKVSLSNREVPSKDPATSEISAGEASARTVKSLIRVRLVEGHDWPAIRVVVRKHHERTLFAHLPFSESKFDALEKRLRAATNECVIVAELKSDLVGVAWVSAGEYLLCDDSLMATTHLIAVDRQRCGPYLSARVFIRLLRALVLWSRSVGAKQTLVHVTTGTDIKSADRILKACGARDIGGNYIV</sequence>
<dbReference type="Gene3D" id="3.40.630.30">
    <property type="match status" value="1"/>
</dbReference>
<dbReference type="Proteomes" id="UP001156882">
    <property type="component" value="Unassembled WGS sequence"/>
</dbReference>
<keyword evidence="2" id="KW-1185">Reference proteome</keyword>
<gene>
    <name evidence="1" type="ORF">GCM10007874_50830</name>
</gene>
<evidence type="ECO:0000313" key="2">
    <source>
        <dbReference type="Proteomes" id="UP001156882"/>
    </source>
</evidence>
<dbReference type="SUPFAM" id="SSF55729">
    <property type="entry name" value="Acyl-CoA N-acyltransferases (Nat)"/>
    <property type="match status" value="1"/>
</dbReference>
<evidence type="ECO:0000313" key="1">
    <source>
        <dbReference type="EMBL" id="GLS22066.1"/>
    </source>
</evidence>
<evidence type="ECO:0008006" key="3">
    <source>
        <dbReference type="Google" id="ProtNLM"/>
    </source>
</evidence>
<organism evidence="1 2">
    <name type="scientific">Labrys miyagiensis</name>
    <dbReference type="NCBI Taxonomy" id="346912"/>
    <lineage>
        <taxon>Bacteria</taxon>
        <taxon>Pseudomonadati</taxon>
        <taxon>Pseudomonadota</taxon>
        <taxon>Alphaproteobacteria</taxon>
        <taxon>Hyphomicrobiales</taxon>
        <taxon>Xanthobacteraceae</taxon>
        <taxon>Labrys</taxon>
    </lineage>
</organism>
<dbReference type="InterPro" id="IPR016181">
    <property type="entry name" value="Acyl_CoA_acyltransferase"/>
</dbReference>
<comment type="caution">
    <text evidence="1">The sequence shown here is derived from an EMBL/GenBank/DDBJ whole genome shotgun (WGS) entry which is preliminary data.</text>
</comment>
<dbReference type="RefSeq" id="WP_284315042.1">
    <property type="nucleotide sequence ID" value="NZ_BSPC01000057.1"/>
</dbReference>
<name>A0ABQ6CP09_9HYPH</name>
<dbReference type="EMBL" id="BSPC01000057">
    <property type="protein sequence ID" value="GLS22066.1"/>
    <property type="molecule type" value="Genomic_DNA"/>
</dbReference>
<reference evidence="2" key="1">
    <citation type="journal article" date="2019" name="Int. J. Syst. Evol. Microbiol.">
        <title>The Global Catalogue of Microorganisms (GCM) 10K type strain sequencing project: providing services to taxonomists for standard genome sequencing and annotation.</title>
        <authorList>
            <consortium name="The Broad Institute Genomics Platform"/>
            <consortium name="The Broad Institute Genome Sequencing Center for Infectious Disease"/>
            <person name="Wu L."/>
            <person name="Ma J."/>
        </authorList>
    </citation>
    <scope>NUCLEOTIDE SEQUENCE [LARGE SCALE GENOMIC DNA]</scope>
    <source>
        <strain evidence="2">NBRC 101365</strain>
    </source>
</reference>
<protein>
    <recommendedName>
        <fullName evidence="3">N-acetyltransferase domain-containing protein</fullName>
    </recommendedName>
</protein>
<accession>A0ABQ6CP09</accession>
<proteinExistence type="predicted"/>